<feature type="transmembrane region" description="Helical" evidence="15">
    <location>
        <begin position="155"/>
        <end position="174"/>
    </location>
</feature>
<feature type="non-terminal residue" evidence="16">
    <location>
        <position position="1"/>
    </location>
</feature>
<keyword evidence="6" id="KW-0999">Mitochondrion inner membrane</keyword>
<dbReference type="FunFam" id="1.20.120.1760:FF:000005">
    <property type="entry name" value="Cardiolipin synthase 1"/>
    <property type="match status" value="1"/>
</dbReference>
<organism evidence="16 17">
    <name type="scientific">Acromyrmex insinuator</name>
    <dbReference type="NCBI Taxonomy" id="230686"/>
    <lineage>
        <taxon>Eukaryota</taxon>
        <taxon>Metazoa</taxon>
        <taxon>Ecdysozoa</taxon>
        <taxon>Arthropoda</taxon>
        <taxon>Hexapoda</taxon>
        <taxon>Insecta</taxon>
        <taxon>Pterygota</taxon>
        <taxon>Neoptera</taxon>
        <taxon>Endopterygota</taxon>
        <taxon>Hymenoptera</taxon>
        <taxon>Apocrita</taxon>
        <taxon>Aculeata</taxon>
        <taxon>Formicoidea</taxon>
        <taxon>Formicidae</taxon>
        <taxon>Myrmicinae</taxon>
        <taxon>Acromyrmex</taxon>
    </lineage>
</organism>
<evidence type="ECO:0000256" key="9">
    <source>
        <dbReference type="ARBA" id="ARBA00023128"/>
    </source>
</evidence>
<evidence type="ECO:0000256" key="8">
    <source>
        <dbReference type="ARBA" id="ARBA00023098"/>
    </source>
</evidence>
<dbReference type="GO" id="GO:0005743">
    <property type="term" value="C:mitochondrial inner membrane"/>
    <property type="evidence" value="ECO:0007669"/>
    <property type="project" value="UniProtKB-SubCell"/>
</dbReference>
<dbReference type="InterPro" id="IPR043130">
    <property type="entry name" value="CDP-OH_PTrfase_TM_dom"/>
</dbReference>
<evidence type="ECO:0000256" key="11">
    <source>
        <dbReference type="ARBA" id="ARBA00023209"/>
    </source>
</evidence>
<evidence type="ECO:0000256" key="1">
    <source>
        <dbReference type="ARBA" id="ARBA00004448"/>
    </source>
</evidence>
<dbReference type="InterPro" id="IPR000462">
    <property type="entry name" value="CDP-OH_P_trans"/>
</dbReference>
<keyword evidence="17" id="KW-1185">Reference proteome</keyword>
<keyword evidence="7 15" id="KW-1133">Transmembrane helix</keyword>
<evidence type="ECO:0000256" key="12">
    <source>
        <dbReference type="ARBA" id="ARBA00023264"/>
    </source>
</evidence>
<proteinExistence type="inferred from homology"/>
<dbReference type="GO" id="GO:0043337">
    <property type="term" value="F:cardiolipin synthase (CMP-forming)"/>
    <property type="evidence" value="ECO:0007669"/>
    <property type="project" value="UniProtKB-EC"/>
</dbReference>
<reference evidence="16" key="1">
    <citation type="submission" date="2020-02" db="EMBL/GenBank/DDBJ databases">
        <title>Relaxed selection underlies rapid genomic changes in the transitions from sociality to social parasitism in ants.</title>
        <authorList>
            <person name="Bi X."/>
        </authorList>
    </citation>
    <scope>NUCLEOTIDE SEQUENCE</scope>
    <source>
        <strain evidence="16">BGI-DK2013a</strain>
        <tissue evidence="16">Whole body</tissue>
    </source>
</reference>
<dbReference type="InterPro" id="IPR050324">
    <property type="entry name" value="CDP-alcohol_PTase-I"/>
</dbReference>
<dbReference type="GO" id="GO:0032049">
    <property type="term" value="P:cardiolipin biosynthetic process"/>
    <property type="evidence" value="ECO:0007669"/>
    <property type="project" value="TreeGrafter"/>
</dbReference>
<evidence type="ECO:0000313" key="17">
    <source>
        <dbReference type="Proteomes" id="UP000667349"/>
    </source>
</evidence>
<comment type="subcellular location">
    <subcellularLocation>
        <location evidence="1">Mitochondrion inner membrane</location>
        <topology evidence="1">Multi-pass membrane protein</topology>
    </subcellularLocation>
</comment>
<evidence type="ECO:0000256" key="15">
    <source>
        <dbReference type="SAM" id="Phobius"/>
    </source>
</evidence>
<evidence type="ECO:0000256" key="14">
    <source>
        <dbReference type="ARBA" id="ARBA00047433"/>
    </source>
</evidence>
<keyword evidence="4" id="KW-0808">Transferase</keyword>
<feature type="transmembrane region" description="Helical" evidence="15">
    <location>
        <begin position="266"/>
        <end position="285"/>
    </location>
</feature>
<evidence type="ECO:0000256" key="5">
    <source>
        <dbReference type="ARBA" id="ARBA00022692"/>
    </source>
</evidence>
<keyword evidence="11" id="KW-0594">Phospholipid biosynthesis</keyword>
<comment type="caution">
    <text evidence="16">The sequence shown here is derived from an EMBL/GenBank/DDBJ whole genome shotgun (WGS) entry which is preliminary data.</text>
</comment>
<keyword evidence="5 15" id="KW-0812">Transmembrane</keyword>
<evidence type="ECO:0000256" key="6">
    <source>
        <dbReference type="ARBA" id="ARBA00022792"/>
    </source>
</evidence>
<dbReference type="EC" id="2.7.8.41" evidence="13"/>
<dbReference type="PANTHER" id="PTHR14269">
    <property type="entry name" value="CDP-DIACYLGLYCEROL--GLYCEROL-3-PHOSPHATE 3-PHOSPHATIDYLTRANSFERASE-RELATED"/>
    <property type="match status" value="1"/>
</dbReference>
<dbReference type="EMBL" id="JAANHZ010000809">
    <property type="protein sequence ID" value="KAG5306664.1"/>
    <property type="molecule type" value="Genomic_DNA"/>
</dbReference>
<feature type="transmembrane region" description="Helical" evidence="15">
    <location>
        <begin position="126"/>
        <end position="149"/>
    </location>
</feature>
<name>A0A836JDG5_9HYME</name>
<evidence type="ECO:0000256" key="2">
    <source>
        <dbReference type="ARBA" id="ARBA00010441"/>
    </source>
</evidence>
<gene>
    <name evidence="16" type="primary">Cls_0</name>
    <name evidence="16" type="ORF">G6Z75_0010788</name>
</gene>
<comment type="similarity">
    <text evidence="2">Belongs to the CDP-alcohol phosphatidyltransferase class-I family.</text>
</comment>
<sequence>MFETFHELFHNSRKIVFIALFKLKEIHQTEYFQAQQRVPEQLIMNCFTILRFKHSATLNKSLIEHCLIRYIPTCQAKFYVTESENRYRQHISPKERTQKKALRIRLVQNFKHTKRKVEEIIERENIWTIPNLLCMGRIVTSPFLSYLILSQDYQIALWLLAFAGLSDLADGWIARTWTSQASKLGSLLDPVADKLLVGTLFLSLAWVGLIPVPLTCLVVARDIVLVTAASYIRYRSLPPPKTLARYFDPTHATVQLAPTLTSKLNTGIQLSLVAGTLAAPIYHFIDHPILQCLCYITAFTTIAGGVSYLLSKDTYKFLRKKTPTRTSS</sequence>
<evidence type="ECO:0000256" key="7">
    <source>
        <dbReference type="ARBA" id="ARBA00022989"/>
    </source>
</evidence>
<evidence type="ECO:0000256" key="3">
    <source>
        <dbReference type="ARBA" id="ARBA00022516"/>
    </source>
</evidence>
<dbReference type="AlphaFoldDB" id="A0A836JDG5"/>
<feature type="transmembrane region" description="Helical" evidence="15">
    <location>
        <begin position="195"/>
        <end position="220"/>
    </location>
</feature>
<keyword evidence="10 15" id="KW-0472">Membrane</keyword>
<dbReference type="PANTHER" id="PTHR14269:SF60">
    <property type="entry name" value="CARDIOLIPIN SYNTHASE (CMP-FORMING)"/>
    <property type="match status" value="1"/>
</dbReference>
<evidence type="ECO:0000256" key="10">
    <source>
        <dbReference type="ARBA" id="ARBA00023136"/>
    </source>
</evidence>
<evidence type="ECO:0000256" key="4">
    <source>
        <dbReference type="ARBA" id="ARBA00022679"/>
    </source>
</evidence>
<accession>A0A836JDG5</accession>
<comment type="catalytic activity">
    <reaction evidence="14">
        <text>a CDP-1,2-diacyl-sn-glycerol + a 1,2-diacyl-sn-glycero-3-phospho-(1'-sn-glycerol) = a cardiolipin + CMP + H(+)</text>
        <dbReference type="Rhea" id="RHEA:32931"/>
        <dbReference type="ChEBI" id="CHEBI:15378"/>
        <dbReference type="ChEBI" id="CHEBI:58332"/>
        <dbReference type="ChEBI" id="CHEBI:60377"/>
        <dbReference type="ChEBI" id="CHEBI:62237"/>
        <dbReference type="ChEBI" id="CHEBI:64716"/>
        <dbReference type="EC" id="2.7.8.41"/>
    </reaction>
</comment>
<dbReference type="Proteomes" id="UP000667349">
    <property type="component" value="Unassembled WGS sequence"/>
</dbReference>
<feature type="transmembrane region" description="Helical" evidence="15">
    <location>
        <begin position="292"/>
        <end position="310"/>
    </location>
</feature>
<feature type="non-terminal residue" evidence="16">
    <location>
        <position position="328"/>
    </location>
</feature>
<keyword evidence="8" id="KW-0443">Lipid metabolism</keyword>
<keyword evidence="12" id="KW-1208">Phospholipid metabolism</keyword>
<dbReference type="Pfam" id="PF01066">
    <property type="entry name" value="CDP-OH_P_transf"/>
    <property type="match status" value="1"/>
</dbReference>
<dbReference type="Gene3D" id="1.20.120.1760">
    <property type="match status" value="1"/>
</dbReference>
<keyword evidence="9" id="KW-0496">Mitochondrion</keyword>
<evidence type="ECO:0000256" key="13">
    <source>
        <dbReference type="ARBA" id="ARBA00039001"/>
    </source>
</evidence>
<protein>
    <recommendedName>
        <fullName evidence="13">cardiolipin synthase (CMP-forming)</fullName>
        <ecNumber evidence="13">2.7.8.41</ecNumber>
    </recommendedName>
</protein>
<keyword evidence="3" id="KW-0444">Lipid biosynthesis</keyword>
<evidence type="ECO:0000313" key="16">
    <source>
        <dbReference type="EMBL" id="KAG5306664.1"/>
    </source>
</evidence>